<feature type="region of interest" description="Disordered" evidence="1">
    <location>
        <begin position="1"/>
        <end position="20"/>
    </location>
</feature>
<evidence type="ECO:0000313" key="3">
    <source>
        <dbReference type="Proteomes" id="UP000770661"/>
    </source>
</evidence>
<proteinExistence type="predicted"/>
<accession>A0A8J5BXC5</accession>
<evidence type="ECO:0000256" key="1">
    <source>
        <dbReference type="SAM" id="MobiDB-lite"/>
    </source>
</evidence>
<organism evidence="2 3">
    <name type="scientific">Chionoecetes opilio</name>
    <name type="common">Atlantic snow crab</name>
    <name type="synonym">Cancer opilio</name>
    <dbReference type="NCBI Taxonomy" id="41210"/>
    <lineage>
        <taxon>Eukaryota</taxon>
        <taxon>Metazoa</taxon>
        <taxon>Ecdysozoa</taxon>
        <taxon>Arthropoda</taxon>
        <taxon>Crustacea</taxon>
        <taxon>Multicrustacea</taxon>
        <taxon>Malacostraca</taxon>
        <taxon>Eumalacostraca</taxon>
        <taxon>Eucarida</taxon>
        <taxon>Decapoda</taxon>
        <taxon>Pleocyemata</taxon>
        <taxon>Brachyura</taxon>
        <taxon>Eubrachyura</taxon>
        <taxon>Majoidea</taxon>
        <taxon>Majidae</taxon>
        <taxon>Chionoecetes</taxon>
    </lineage>
</organism>
<feature type="compositionally biased region" description="Polar residues" evidence="1">
    <location>
        <begin position="1"/>
        <end position="12"/>
    </location>
</feature>
<dbReference type="EMBL" id="JACEEZ010022755">
    <property type="protein sequence ID" value="KAG0712023.1"/>
    <property type="molecule type" value="Genomic_DNA"/>
</dbReference>
<dbReference type="Proteomes" id="UP000770661">
    <property type="component" value="Unassembled WGS sequence"/>
</dbReference>
<dbReference type="AlphaFoldDB" id="A0A8J5BXC5"/>
<keyword evidence="3" id="KW-1185">Reference proteome</keyword>
<reference evidence="2" key="1">
    <citation type="submission" date="2020-07" db="EMBL/GenBank/DDBJ databases">
        <title>The High-quality genome of the commercially important snow crab, Chionoecetes opilio.</title>
        <authorList>
            <person name="Jeong J.-H."/>
            <person name="Ryu S."/>
        </authorList>
    </citation>
    <scope>NUCLEOTIDE SEQUENCE</scope>
    <source>
        <strain evidence="2">MADBK_172401_WGS</strain>
        <tissue evidence="2">Digestive gland</tissue>
    </source>
</reference>
<sequence length="151" mass="16748">MRRTSGGATNPPTAGGFRRVVRGGGADSHHVMSCWFLFSSSDRTRSRGRSLLRDGQHGRGPLCLARQDHPNPPFCCPFRAVFAWRPVFLFHPVSSFLPEWRMCGAALSRFRGSVGGVASFAGALLLLCRRWGTPEMDLFGSRRLPQKLQAF</sequence>
<comment type="caution">
    <text evidence="2">The sequence shown here is derived from an EMBL/GenBank/DDBJ whole genome shotgun (WGS) entry which is preliminary data.</text>
</comment>
<gene>
    <name evidence="2" type="ORF">GWK47_019329</name>
</gene>
<evidence type="ECO:0000313" key="2">
    <source>
        <dbReference type="EMBL" id="KAG0712023.1"/>
    </source>
</evidence>
<protein>
    <submittedName>
        <fullName evidence="2">Uncharacterized protein</fullName>
    </submittedName>
</protein>
<name>A0A8J5BXC5_CHIOP</name>